<evidence type="ECO:0000259" key="2">
    <source>
        <dbReference type="PROSITE" id="PS51159"/>
    </source>
</evidence>
<feature type="region of interest" description="Disordered" evidence="1">
    <location>
        <begin position="56"/>
        <end position="89"/>
    </location>
</feature>
<dbReference type="InterPro" id="IPR005036">
    <property type="entry name" value="CBM21_dom"/>
</dbReference>
<evidence type="ECO:0000313" key="4">
    <source>
        <dbReference type="Proteomes" id="UP001497482"/>
    </source>
</evidence>
<dbReference type="AlphaFoldDB" id="A0AAV2M5Y0"/>
<dbReference type="PANTHER" id="PTHR12307:SF4">
    <property type="entry name" value="PROTEIN PHOSPHATASE 1 REGULATORY SUBUNIT 3D"/>
    <property type="match status" value="1"/>
</dbReference>
<dbReference type="PANTHER" id="PTHR12307">
    <property type="entry name" value="PROTEIN PHOSPHATASE 1 REGULATORY SUBUNIT"/>
    <property type="match status" value="1"/>
</dbReference>
<feature type="compositionally biased region" description="Pro residues" evidence="1">
    <location>
        <begin position="61"/>
        <end position="71"/>
    </location>
</feature>
<dbReference type="EMBL" id="OZ035828">
    <property type="protein sequence ID" value="CAL1608757.1"/>
    <property type="molecule type" value="Genomic_DNA"/>
</dbReference>
<proteinExistence type="predicted"/>
<evidence type="ECO:0000313" key="3">
    <source>
        <dbReference type="EMBL" id="CAL1608757.1"/>
    </source>
</evidence>
<dbReference type="InterPro" id="IPR038175">
    <property type="entry name" value="CBM21_dom_sf"/>
</dbReference>
<dbReference type="GO" id="GO:0005979">
    <property type="term" value="P:regulation of glycogen biosynthetic process"/>
    <property type="evidence" value="ECO:0007669"/>
    <property type="project" value="TreeGrafter"/>
</dbReference>
<dbReference type="Proteomes" id="UP001497482">
    <property type="component" value="Chromosome 6"/>
</dbReference>
<gene>
    <name evidence="3" type="ORF">KC01_LOCUS35628</name>
</gene>
<dbReference type="GO" id="GO:0000164">
    <property type="term" value="C:protein phosphatase type 1 complex"/>
    <property type="evidence" value="ECO:0007669"/>
    <property type="project" value="TreeGrafter"/>
</dbReference>
<sequence length="310" mass="34848">MFWTPQPLPLLMLQHHTASTTQPAGKKQVEEVAMTDMGQKRTICLRNIYDPKPVAKAPVRIRPPPPRPPTTKPQEAISAPSVDPPADPIMRKRAKSLSFLTPERSAQHRGTQVRFVDALGLELEEVKVFKVQEHPSIPDHVMFRLRMNSEMAFKKSPELSLPYFKPCFPEDQRAQPNFMERLYNQCVCLEKVACSDQGITGSIFVLNIAFEKSVAVHYSFTNWRTHSNAAASWVSSGDGANAPGTDVFRCRLPVPPFILEPGAILEFAICYSVNGLSHWDNNKGQNYKLSCHSYKVTVPKECEGSMLHFT</sequence>
<dbReference type="Gene3D" id="2.60.40.2440">
    <property type="entry name" value="Carbohydrate binding type-21 domain"/>
    <property type="match status" value="1"/>
</dbReference>
<protein>
    <recommendedName>
        <fullName evidence="2">CBM21 domain-containing protein</fullName>
    </recommendedName>
</protein>
<dbReference type="GO" id="GO:2001069">
    <property type="term" value="F:glycogen binding"/>
    <property type="evidence" value="ECO:0007669"/>
    <property type="project" value="TreeGrafter"/>
</dbReference>
<dbReference type="InterPro" id="IPR050782">
    <property type="entry name" value="PP1_regulatory_subunit_3"/>
</dbReference>
<feature type="domain" description="CBM21" evidence="2">
    <location>
        <begin position="179"/>
        <end position="290"/>
    </location>
</feature>
<dbReference type="Pfam" id="PF03370">
    <property type="entry name" value="CBM_21"/>
    <property type="match status" value="1"/>
</dbReference>
<organism evidence="3 4">
    <name type="scientific">Knipowitschia caucasica</name>
    <name type="common">Caucasian dwarf goby</name>
    <name type="synonym">Pomatoschistus caucasicus</name>
    <dbReference type="NCBI Taxonomy" id="637954"/>
    <lineage>
        <taxon>Eukaryota</taxon>
        <taxon>Metazoa</taxon>
        <taxon>Chordata</taxon>
        <taxon>Craniata</taxon>
        <taxon>Vertebrata</taxon>
        <taxon>Euteleostomi</taxon>
        <taxon>Actinopterygii</taxon>
        <taxon>Neopterygii</taxon>
        <taxon>Teleostei</taxon>
        <taxon>Neoteleostei</taxon>
        <taxon>Acanthomorphata</taxon>
        <taxon>Gobiaria</taxon>
        <taxon>Gobiiformes</taxon>
        <taxon>Gobioidei</taxon>
        <taxon>Gobiidae</taxon>
        <taxon>Gobiinae</taxon>
        <taxon>Knipowitschia</taxon>
    </lineage>
</organism>
<evidence type="ECO:0000256" key="1">
    <source>
        <dbReference type="SAM" id="MobiDB-lite"/>
    </source>
</evidence>
<name>A0AAV2M5Y0_KNICA</name>
<accession>A0AAV2M5Y0</accession>
<keyword evidence="4" id="KW-1185">Reference proteome</keyword>
<dbReference type="PROSITE" id="PS51159">
    <property type="entry name" value="CBM21"/>
    <property type="match status" value="1"/>
</dbReference>
<reference evidence="3 4" key="1">
    <citation type="submission" date="2024-04" db="EMBL/GenBank/DDBJ databases">
        <authorList>
            <person name="Waldvogel A.-M."/>
            <person name="Schoenle A."/>
        </authorList>
    </citation>
    <scope>NUCLEOTIDE SEQUENCE [LARGE SCALE GENOMIC DNA]</scope>
</reference>
<dbReference type="GO" id="GO:0008157">
    <property type="term" value="F:protein phosphatase 1 binding"/>
    <property type="evidence" value="ECO:0007669"/>
    <property type="project" value="TreeGrafter"/>
</dbReference>